<dbReference type="EMBL" id="JAEMOP010000009">
    <property type="protein sequence ID" value="MBJ7316519.1"/>
    <property type="molecule type" value="Genomic_DNA"/>
</dbReference>
<dbReference type="AlphaFoldDB" id="A0A8I1KJX0"/>
<name>A0A8I1KJX0_9GAMM</name>
<dbReference type="Proteomes" id="UP000655994">
    <property type="component" value="Unassembled WGS sequence"/>
</dbReference>
<gene>
    <name evidence="1" type="ORF">JHC10_14025</name>
    <name evidence="2" type="ORF">JHC11_11050</name>
</gene>
<sequence length="95" mass="11399">MISEVLKIDVDYEFVCAVGSRNWIGNFYVQSEFIPIIKIKHFVEELKERQSLESTVRWLQNRDYLPKESVDYEIVDVPLKFGEWRSNWYGIRPIV</sequence>
<proteinExistence type="predicted"/>
<dbReference type="Proteomes" id="UP000621390">
    <property type="component" value="Unassembled WGS sequence"/>
</dbReference>
<evidence type="ECO:0000313" key="4">
    <source>
        <dbReference type="Proteomes" id="UP000655994"/>
    </source>
</evidence>
<organism evidence="2 3">
    <name type="scientific">Idiomarina abyssalis</name>
    <dbReference type="NCBI Taxonomy" id="86102"/>
    <lineage>
        <taxon>Bacteria</taxon>
        <taxon>Pseudomonadati</taxon>
        <taxon>Pseudomonadota</taxon>
        <taxon>Gammaproteobacteria</taxon>
        <taxon>Alteromonadales</taxon>
        <taxon>Idiomarinaceae</taxon>
        <taxon>Idiomarina</taxon>
    </lineage>
</organism>
<reference evidence="2 4" key="1">
    <citation type="submission" date="2020-09" db="EMBL/GenBank/DDBJ databases">
        <title>Draft Genomes of Bacterial Isolates from North Pond Shallow Sediments.</title>
        <authorList>
            <person name="Kiel Reese B."/>
            <person name="Mullis M."/>
            <person name="Weisend R.E."/>
        </authorList>
    </citation>
    <scope>NUCLEOTIDE SEQUENCE</scope>
    <source>
        <strain evidence="2">KJE-2</strain>
        <strain evidence="1 4">KJE-3</strain>
    </source>
</reference>
<dbReference type="RefSeq" id="WP_199495214.1">
    <property type="nucleotide sequence ID" value="NZ_JAEMOO010000005.1"/>
</dbReference>
<comment type="caution">
    <text evidence="2">The sequence shown here is derived from an EMBL/GenBank/DDBJ whole genome shotgun (WGS) entry which is preliminary data.</text>
</comment>
<accession>A0A8I1KJX0</accession>
<evidence type="ECO:0000313" key="1">
    <source>
        <dbReference type="EMBL" id="MBJ7268054.1"/>
    </source>
</evidence>
<keyword evidence="4" id="KW-1185">Reference proteome</keyword>
<evidence type="ECO:0000313" key="3">
    <source>
        <dbReference type="Proteomes" id="UP000621390"/>
    </source>
</evidence>
<protein>
    <submittedName>
        <fullName evidence="2">Uncharacterized protein</fullName>
    </submittedName>
</protein>
<evidence type="ECO:0000313" key="2">
    <source>
        <dbReference type="EMBL" id="MBJ7316519.1"/>
    </source>
</evidence>
<dbReference type="EMBL" id="JAEMOS010000062">
    <property type="protein sequence ID" value="MBJ7268054.1"/>
    <property type="molecule type" value="Genomic_DNA"/>
</dbReference>